<evidence type="ECO:0000256" key="2">
    <source>
        <dbReference type="SAM" id="Phobius"/>
    </source>
</evidence>
<comment type="caution">
    <text evidence="3">The sequence shown here is derived from an EMBL/GenBank/DDBJ whole genome shotgun (WGS) entry which is preliminary data.</text>
</comment>
<evidence type="ECO:0000313" key="3">
    <source>
        <dbReference type="EMBL" id="KAB1184782.1"/>
    </source>
</evidence>
<organism evidence="3">
    <name type="scientific">Haloferax sp. CBA1149</name>
    <dbReference type="NCBI Taxonomy" id="2650753"/>
    <lineage>
        <taxon>Archaea</taxon>
        <taxon>Methanobacteriati</taxon>
        <taxon>Methanobacteriota</taxon>
        <taxon>Stenosarchaea group</taxon>
        <taxon>Halobacteria</taxon>
        <taxon>Halobacteriales</taxon>
        <taxon>Haloferacaceae</taxon>
        <taxon>Haloferax</taxon>
    </lineage>
</organism>
<gene>
    <name evidence="3" type="ORF">Hfx1149_17105</name>
</gene>
<evidence type="ECO:0000256" key="1">
    <source>
        <dbReference type="SAM" id="MobiDB-lite"/>
    </source>
</evidence>
<accession>A0A643JNK2</accession>
<proteinExistence type="predicted"/>
<keyword evidence="2" id="KW-0812">Transmembrane</keyword>
<feature type="region of interest" description="Disordered" evidence="1">
    <location>
        <begin position="27"/>
        <end position="84"/>
    </location>
</feature>
<keyword evidence="2" id="KW-1133">Transmembrane helix</keyword>
<feature type="transmembrane region" description="Helical" evidence="2">
    <location>
        <begin position="228"/>
        <end position="247"/>
    </location>
</feature>
<sequence length="259" mass="26888">MKRITQHLIVALTVFMMVTSAAAPLAAAQSTNNSTTTATPTETPTATPTTTPTATPTEATESEPTESESCEVSENGPKLSQSRLYAPVTTINSGQSGEIEGGFQLDPTTSCPIVVHITMSVPNGMSIMGASDTFTTGAGMTSAQFKVTPQSGIKDIRANVYSENTGKRTVTADITYWPEGHKDLAKEIDGIRLTFDVEEKNVAPANASADSDSGGALGFDNLSASSPLVIIGVLALLLLIAIVGLIARGGDINVAQKNK</sequence>
<feature type="compositionally biased region" description="Low complexity" evidence="1">
    <location>
        <begin position="27"/>
        <end position="59"/>
    </location>
</feature>
<feature type="compositionally biased region" description="Acidic residues" evidence="1">
    <location>
        <begin position="60"/>
        <end position="71"/>
    </location>
</feature>
<dbReference type="RefSeq" id="WP_151139946.1">
    <property type="nucleotide sequence ID" value="NZ_VZUS01000006.1"/>
</dbReference>
<keyword evidence="2" id="KW-0472">Membrane</keyword>
<dbReference type="EMBL" id="VZUS01000006">
    <property type="protein sequence ID" value="KAB1184782.1"/>
    <property type="molecule type" value="Genomic_DNA"/>
</dbReference>
<protein>
    <submittedName>
        <fullName evidence="3">Uncharacterized protein</fullName>
    </submittedName>
</protein>
<name>A0A643JNK2_9EURY</name>
<reference evidence="3" key="1">
    <citation type="submission" date="2019-09" db="EMBL/GenBank/DDBJ databases">
        <title>Genomic analysis of Haloferax sp. CBA1149.</title>
        <authorList>
            <person name="Roh S.W."/>
        </authorList>
    </citation>
    <scope>NUCLEOTIDE SEQUENCE</scope>
    <source>
        <strain evidence="3">CBA1149</strain>
    </source>
</reference>
<dbReference type="AlphaFoldDB" id="A0A643JNK2"/>